<dbReference type="InterPro" id="IPR018062">
    <property type="entry name" value="HTH_AraC-typ_CS"/>
</dbReference>
<keyword evidence="6" id="KW-1185">Reference proteome</keyword>
<reference evidence="6" key="1">
    <citation type="journal article" date="2019" name="Int. J. Syst. Evol. Microbiol.">
        <title>The Global Catalogue of Microorganisms (GCM) 10K type strain sequencing project: providing services to taxonomists for standard genome sequencing and annotation.</title>
        <authorList>
            <consortium name="The Broad Institute Genomics Platform"/>
            <consortium name="The Broad Institute Genome Sequencing Center for Infectious Disease"/>
            <person name="Wu L."/>
            <person name="Ma J."/>
        </authorList>
    </citation>
    <scope>NUCLEOTIDE SEQUENCE [LARGE SCALE GENOMIC DNA]</scope>
    <source>
        <strain evidence="6">CCUG 37865</strain>
    </source>
</reference>
<evidence type="ECO:0000256" key="2">
    <source>
        <dbReference type="ARBA" id="ARBA00023125"/>
    </source>
</evidence>
<dbReference type="SUPFAM" id="SSF46689">
    <property type="entry name" value="Homeodomain-like"/>
    <property type="match status" value="2"/>
</dbReference>
<dbReference type="InterPro" id="IPR009057">
    <property type="entry name" value="Homeodomain-like_sf"/>
</dbReference>
<accession>A0ABV8WV42</accession>
<protein>
    <submittedName>
        <fullName evidence="5">AraC family transcriptional regulator</fullName>
    </submittedName>
</protein>
<keyword evidence="2" id="KW-0238">DNA-binding</keyword>
<dbReference type="PROSITE" id="PS01124">
    <property type="entry name" value="HTH_ARAC_FAMILY_2"/>
    <property type="match status" value="1"/>
</dbReference>
<organism evidence="5 6">
    <name type="scientific">Gracilibacillus xinjiangensis</name>
    <dbReference type="NCBI Taxonomy" id="1193282"/>
    <lineage>
        <taxon>Bacteria</taxon>
        <taxon>Bacillati</taxon>
        <taxon>Bacillota</taxon>
        <taxon>Bacilli</taxon>
        <taxon>Bacillales</taxon>
        <taxon>Bacillaceae</taxon>
        <taxon>Gracilibacillus</taxon>
    </lineage>
</organism>
<keyword evidence="3" id="KW-0804">Transcription</keyword>
<dbReference type="PANTHER" id="PTHR43280:SF28">
    <property type="entry name" value="HTH-TYPE TRANSCRIPTIONAL ACTIVATOR RHAS"/>
    <property type="match status" value="1"/>
</dbReference>
<proteinExistence type="predicted"/>
<dbReference type="Pfam" id="PF02311">
    <property type="entry name" value="AraC_binding"/>
    <property type="match status" value="1"/>
</dbReference>
<dbReference type="Pfam" id="PF12833">
    <property type="entry name" value="HTH_18"/>
    <property type="match status" value="1"/>
</dbReference>
<dbReference type="PRINTS" id="PR00032">
    <property type="entry name" value="HTHARAC"/>
</dbReference>
<sequence length="301" mass="35661">MNESLEKFNIVYRNVDRNFKKKDFHVHSHNFYEIYIFHKGNCNYLINDDMIDLQESDIIIMNGSSLHGPSPEENCPYERSVIEFSAEWIRPIINKLNVPELLTPFDELSNSLIRKVDKVLYQSLLELVKKMQIKQIQQKDSNKSEVQKRLLEAETTTLLIELLFIIYELSKGKLNSIMLQNNEKSCHVNRITSWIDQHFQQEISLDDIASSLHISKYYMSRIFKDITSLTIMQYLMRRRLIRAKYLLEMQSHKTILEVALEAGFDSSSHFSRKFRECYGVSPSNYRNKMRERSIPDVYQVK</sequence>
<dbReference type="SMART" id="SM00342">
    <property type="entry name" value="HTH_ARAC"/>
    <property type="match status" value="1"/>
</dbReference>
<dbReference type="Proteomes" id="UP001595882">
    <property type="component" value="Unassembled WGS sequence"/>
</dbReference>
<evidence type="ECO:0000256" key="3">
    <source>
        <dbReference type="ARBA" id="ARBA00023163"/>
    </source>
</evidence>
<comment type="caution">
    <text evidence="5">The sequence shown here is derived from an EMBL/GenBank/DDBJ whole genome shotgun (WGS) entry which is preliminary data.</text>
</comment>
<dbReference type="Gene3D" id="1.10.10.60">
    <property type="entry name" value="Homeodomain-like"/>
    <property type="match status" value="2"/>
</dbReference>
<evidence type="ECO:0000313" key="5">
    <source>
        <dbReference type="EMBL" id="MFC4402993.1"/>
    </source>
</evidence>
<gene>
    <name evidence="5" type="ORF">ACFOY7_07890</name>
</gene>
<dbReference type="SUPFAM" id="SSF51215">
    <property type="entry name" value="Regulatory protein AraC"/>
    <property type="match status" value="1"/>
</dbReference>
<feature type="domain" description="HTH araC/xylS-type" evidence="4">
    <location>
        <begin position="189"/>
        <end position="288"/>
    </location>
</feature>
<keyword evidence="1" id="KW-0805">Transcription regulation</keyword>
<dbReference type="InterPro" id="IPR020449">
    <property type="entry name" value="Tscrpt_reg_AraC-type_HTH"/>
</dbReference>
<evidence type="ECO:0000256" key="1">
    <source>
        <dbReference type="ARBA" id="ARBA00023015"/>
    </source>
</evidence>
<evidence type="ECO:0000313" key="6">
    <source>
        <dbReference type="Proteomes" id="UP001595882"/>
    </source>
</evidence>
<dbReference type="EMBL" id="JBHSDT010000004">
    <property type="protein sequence ID" value="MFC4402993.1"/>
    <property type="molecule type" value="Genomic_DNA"/>
</dbReference>
<dbReference type="PROSITE" id="PS00041">
    <property type="entry name" value="HTH_ARAC_FAMILY_1"/>
    <property type="match status" value="1"/>
</dbReference>
<dbReference type="RefSeq" id="WP_390252061.1">
    <property type="nucleotide sequence ID" value="NZ_JBHSDT010000004.1"/>
</dbReference>
<name>A0ABV8WV42_9BACI</name>
<dbReference type="InterPro" id="IPR037923">
    <property type="entry name" value="HTH-like"/>
</dbReference>
<dbReference type="PANTHER" id="PTHR43280">
    <property type="entry name" value="ARAC-FAMILY TRANSCRIPTIONAL REGULATOR"/>
    <property type="match status" value="1"/>
</dbReference>
<evidence type="ECO:0000259" key="4">
    <source>
        <dbReference type="PROSITE" id="PS01124"/>
    </source>
</evidence>
<dbReference type="InterPro" id="IPR018060">
    <property type="entry name" value="HTH_AraC"/>
</dbReference>
<dbReference type="InterPro" id="IPR003313">
    <property type="entry name" value="AraC-bd"/>
</dbReference>